<comment type="caution">
    <text evidence="7">The sequence shown here is derived from an EMBL/GenBank/DDBJ whole genome shotgun (WGS) entry which is preliminary data.</text>
</comment>
<dbReference type="GO" id="GO:0016861">
    <property type="term" value="F:intramolecular oxidoreductase activity, interconverting aldoses and ketoses"/>
    <property type="evidence" value="ECO:0007669"/>
    <property type="project" value="UniProtKB-ARBA"/>
</dbReference>
<dbReference type="NCBIfam" id="TIGR00689">
    <property type="entry name" value="rpiB_lacA_lacB"/>
    <property type="match status" value="1"/>
</dbReference>
<comment type="catalytic activity">
    <reaction evidence="4">
        <text>D-erythrulose 4-phosphate = D-erythrose 4-phosphate</text>
        <dbReference type="Rhea" id="RHEA:48784"/>
        <dbReference type="ChEBI" id="CHEBI:16897"/>
        <dbReference type="ChEBI" id="CHEBI:90796"/>
        <dbReference type="EC" id="5.3.1.34"/>
    </reaction>
</comment>
<proteinExistence type="inferred from homology"/>
<dbReference type="PIRSF" id="PIRSF005384">
    <property type="entry name" value="RpiB_LacA_B"/>
    <property type="match status" value="1"/>
</dbReference>
<sequence>MTTKRWRIAVGSDEAGYEYKNAIVRDLQQDPRVEVVEDFGVSNGEVTPYAEVGLAVAEAVASDQVDRAVLVCGTGIGMAISANKVPGVRATTVHDGYSCERSVLSNNCQIIALGQRVVGLELARRLVTEWLGYEFDPSSPSSSKVGVITAYEQRNATGPTVCG</sequence>
<reference evidence="7" key="2">
    <citation type="submission" date="2020-09" db="EMBL/GenBank/DDBJ databases">
        <authorList>
            <person name="Sun Q."/>
            <person name="Zhou Y."/>
        </authorList>
    </citation>
    <scope>NUCLEOTIDE SEQUENCE</scope>
    <source>
        <strain evidence="7">CGMCC 4.5737</strain>
    </source>
</reference>
<dbReference type="GO" id="GO:0016052">
    <property type="term" value="P:carbohydrate catabolic process"/>
    <property type="evidence" value="ECO:0007669"/>
    <property type="project" value="UniProtKB-ARBA"/>
</dbReference>
<comment type="pathway">
    <text evidence="1">Carbohydrate metabolism; erythritol degradation.</text>
</comment>
<evidence type="ECO:0000256" key="5">
    <source>
        <dbReference type="ARBA" id="ARBA00060528"/>
    </source>
</evidence>
<dbReference type="InterPro" id="IPR003500">
    <property type="entry name" value="RpiB_LacA_LacB"/>
</dbReference>
<dbReference type="EC" id="5.3.1.34" evidence="6"/>
<evidence type="ECO:0000256" key="6">
    <source>
        <dbReference type="ARBA" id="ARBA00066901"/>
    </source>
</evidence>
<evidence type="ECO:0000256" key="4">
    <source>
        <dbReference type="ARBA" id="ARBA00051490"/>
    </source>
</evidence>
<evidence type="ECO:0000256" key="3">
    <source>
        <dbReference type="ARBA" id="ARBA00023235"/>
    </source>
</evidence>
<gene>
    <name evidence="7" type="primary">derI1</name>
    <name evidence="7" type="ORF">GCM10012275_01210</name>
</gene>
<dbReference type="PANTHER" id="PTHR43732">
    <property type="entry name" value="RIBOSE 5-PHOSPHATE ISOMERASE-RELATED"/>
    <property type="match status" value="1"/>
</dbReference>
<keyword evidence="3 7" id="KW-0413">Isomerase</keyword>
<dbReference type="PANTHER" id="PTHR43732:SF1">
    <property type="entry name" value="RIBOSE 5-PHOSPHATE ISOMERASE"/>
    <property type="match status" value="1"/>
</dbReference>
<accession>A0A8J3C8I6</accession>
<evidence type="ECO:0000313" key="8">
    <source>
        <dbReference type="Proteomes" id="UP000637578"/>
    </source>
</evidence>
<dbReference type="Proteomes" id="UP000637578">
    <property type="component" value="Unassembled WGS sequence"/>
</dbReference>
<keyword evidence="8" id="KW-1185">Reference proteome</keyword>
<dbReference type="AlphaFoldDB" id="A0A8J3C8I6"/>
<dbReference type="EMBL" id="BMMK01000001">
    <property type="protein sequence ID" value="GGM33549.1"/>
    <property type="molecule type" value="Genomic_DNA"/>
</dbReference>
<name>A0A8J3C8I6_9PSEU</name>
<dbReference type="GO" id="GO:0009758">
    <property type="term" value="P:carbohydrate utilization"/>
    <property type="evidence" value="ECO:0007669"/>
    <property type="project" value="UniProtKB-ARBA"/>
</dbReference>
<dbReference type="InterPro" id="IPR036569">
    <property type="entry name" value="RpiB_LacA_LacB_sf"/>
</dbReference>
<dbReference type="Pfam" id="PF02502">
    <property type="entry name" value="LacAB_rpiB"/>
    <property type="match status" value="1"/>
</dbReference>
<reference evidence="7" key="1">
    <citation type="journal article" date="2014" name="Int. J. Syst. Evol. Microbiol.">
        <title>Complete genome sequence of Corynebacterium casei LMG S-19264T (=DSM 44701T), isolated from a smear-ripened cheese.</title>
        <authorList>
            <consortium name="US DOE Joint Genome Institute (JGI-PGF)"/>
            <person name="Walter F."/>
            <person name="Albersmeier A."/>
            <person name="Kalinowski J."/>
            <person name="Ruckert C."/>
        </authorList>
    </citation>
    <scope>NUCLEOTIDE SEQUENCE</scope>
    <source>
        <strain evidence="7">CGMCC 4.5737</strain>
    </source>
</reference>
<dbReference type="RefSeq" id="WP_189052812.1">
    <property type="nucleotide sequence ID" value="NZ_BMMK01000001.1"/>
</dbReference>
<dbReference type="SUPFAM" id="SSF89623">
    <property type="entry name" value="Ribose/Galactose isomerase RpiB/AlsB"/>
    <property type="match status" value="1"/>
</dbReference>
<dbReference type="GO" id="GO:0071322">
    <property type="term" value="P:cellular response to carbohydrate stimulus"/>
    <property type="evidence" value="ECO:0007669"/>
    <property type="project" value="UniProtKB-ARBA"/>
</dbReference>
<organism evidence="7 8">
    <name type="scientific">Longimycelium tulufanense</name>
    <dbReference type="NCBI Taxonomy" id="907463"/>
    <lineage>
        <taxon>Bacteria</taxon>
        <taxon>Bacillati</taxon>
        <taxon>Actinomycetota</taxon>
        <taxon>Actinomycetes</taxon>
        <taxon>Pseudonocardiales</taxon>
        <taxon>Pseudonocardiaceae</taxon>
        <taxon>Longimycelium</taxon>
    </lineage>
</organism>
<dbReference type="Gene3D" id="3.40.1400.10">
    <property type="entry name" value="Sugar-phosphate isomerase, RpiB/LacA/LacB"/>
    <property type="match status" value="1"/>
</dbReference>
<comment type="pathway">
    <text evidence="5">Carbohydrate metabolism; D-threitol degradation.</text>
</comment>
<evidence type="ECO:0000313" key="7">
    <source>
        <dbReference type="EMBL" id="GGM33549.1"/>
    </source>
</evidence>
<evidence type="ECO:0000256" key="2">
    <source>
        <dbReference type="ARBA" id="ARBA00008754"/>
    </source>
</evidence>
<dbReference type="NCBIfam" id="NF004051">
    <property type="entry name" value="PRK05571.1"/>
    <property type="match status" value="1"/>
</dbReference>
<protein>
    <recommendedName>
        <fullName evidence="6">D-erythrulose 4-phosphate isomerase</fullName>
        <ecNumber evidence="6">5.3.1.34</ecNumber>
    </recommendedName>
</protein>
<evidence type="ECO:0000256" key="1">
    <source>
        <dbReference type="ARBA" id="ARBA00004939"/>
    </source>
</evidence>
<dbReference type="FunFam" id="3.40.1400.10:FF:000004">
    <property type="entry name" value="Ribose 5-phosphate isomerase"/>
    <property type="match status" value="1"/>
</dbReference>
<dbReference type="InterPro" id="IPR051812">
    <property type="entry name" value="SPI_LacAB/RpiB"/>
</dbReference>
<comment type="similarity">
    <text evidence="2">Belongs to the LacAB/RpiB family.</text>
</comment>